<dbReference type="InterPro" id="IPR038404">
    <property type="entry name" value="TRAP_DctP_sf"/>
</dbReference>
<organism evidence="3 4">
    <name type="scientific">Uliginosibacterium silvisoli</name>
    <dbReference type="NCBI Taxonomy" id="3114758"/>
    <lineage>
        <taxon>Bacteria</taxon>
        <taxon>Pseudomonadati</taxon>
        <taxon>Pseudomonadota</taxon>
        <taxon>Betaproteobacteria</taxon>
        <taxon>Rhodocyclales</taxon>
        <taxon>Zoogloeaceae</taxon>
        <taxon>Uliginosibacterium</taxon>
    </lineage>
</organism>
<sequence length="353" mass="38453">MKSTAKKFSSLALAATLVCSSSVALADNPTGMRIAGNFSSNTKHVDNIEKPFFGNLPKILGIPMAINYNPMDTVGVQAADALRMLRSGTFDVMSVQIGMASRDDPFFEGVDLIGVSTNLADLRAAVDAYRQVFDERLQKRFNAKVMTLWPFGPQVFYCNKPIKTIDDVKGMKVRSFTPSMAALIQSLGATPVTLQFSEVYPALQRGVADCGVTSPTSGNAGKWPEVTNYFLPLSVSGSVQGHFMNLDYWNKLTPEVQKKTMAAFKNMEDQMWKLAETANADAMNCNIGAEPCKEGVKFKMNLVAVAPADAQKVKTAVSTVVLPLWKDTCNKVDPKCSEVWNSTVGKARGYSIK</sequence>
<accession>A0ABU6K4L4</accession>
<comment type="caution">
    <text evidence="3">The sequence shown here is derived from an EMBL/GenBank/DDBJ whole genome shotgun (WGS) entry which is preliminary data.</text>
</comment>
<dbReference type="RefSeq" id="WP_327598974.1">
    <property type="nucleotide sequence ID" value="NZ_JAYXHS010000002.1"/>
</dbReference>
<feature type="signal peptide" evidence="2">
    <location>
        <begin position="1"/>
        <end position="26"/>
    </location>
</feature>
<evidence type="ECO:0000256" key="1">
    <source>
        <dbReference type="ARBA" id="ARBA00022729"/>
    </source>
</evidence>
<keyword evidence="1 2" id="KW-0732">Signal</keyword>
<dbReference type="Gene3D" id="3.40.190.170">
    <property type="entry name" value="Bacterial extracellular solute-binding protein, family 7"/>
    <property type="match status" value="1"/>
</dbReference>
<dbReference type="Proteomes" id="UP001331561">
    <property type="component" value="Unassembled WGS sequence"/>
</dbReference>
<feature type="chain" id="PRO_5046197573" evidence="2">
    <location>
        <begin position="27"/>
        <end position="353"/>
    </location>
</feature>
<dbReference type="EMBL" id="JAYXHS010000002">
    <property type="protein sequence ID" value="MEC5385993.1"/>
    <property type="molecule type" value="Genomic_DNA"/>
</dbReference>
<dbReference type="NCBIfam" id="NF037995">
    <property type="entry name" value="TRAP_S1"/>
    <property type="match status" value="1"/>
</dbReference>
<dbReference type="PANTHER" id="PTHR33376:SF4">
    <property type="entry name" value="SIALIC ACID-BINDING PERIPLASMIC PROTEIN SIAP"/>
    <property type="match status" value="1"/>
</dbReference>
<evidence type="ECO:0000313" key="4">
    <source>
        <dbReference type="Proteomes" id="UP001331561"/>
    </source>
</evidence>
<name>A0ABU6K4L4_9RHOO</name>
<dbReference type="Pfam" id="PF03480">
    <property type="entry name" value="DctP"/>
    <property type="match status" value="1"/>
</dbReference>
<proteinExistence type="predicted"/>
<dbReference type="CDD" id="cd13602">
    <property type="entry name" value="PBP2_TRAP_BpDctp6_7"/>
    <property type="match status" value="1"/>
</dbReference>
<keyword evidence="4" id="KW-1185">Reference proteome</keyword>
<gene>
    <name evidence="3" type="ORF">VVD49_09670</name>
</gene>
<reference evidence="3 4" key="1">
    <citation type="submission" date="2024-01" db="EMBL/GenBank/DDBJ databases">
        <title>Uliginosibacterium soil sp. nov.</title>
        <authorList>
            <person name="Lv Y."/>
        </authorList>
    </citation>
    <scope>NUCLEOTIDE SEQUENCE [LARGE SCALE GENOMIC DNA]</scope>
    <source>
        <strain evidence="3 4">H3</strain>
    </source>
</reference>
<evidence type="ECO:0000256" key="2">
    <source>
        <dbReference type="SAM" id="SignalP"/>
    </source>
</evidence>
<protein>
    <submittedName>
        <fullName evidence="3">TRAP transporter substrate-binding protein</fullName>
    </submittedName>
</protein>
<dbReference type="InterPro" id="IPR018389">
    <property type="entry name" value="DctP_fam"/>
</dbReference>
<dbReference type="PANTHER" id="PTHR33376">
    <property type="match status" value="1"/>
</dbReference>
<evidence type="ECO:0000313" key="3">
    <source>
        <dbReference type="EMBL" id="MEC5385993.1"/>
    </source>
</evidence>